<feature type="region of interest" description="Disordered" evidence="1">
    <location>
        <begin position="376"/>
        <end position="419"/>
    </location>
</feature>
<organism evidence="2 3">
    <name type="scientific">Macrostomum lignano</name>
    <dbReference type="NCBI Taxonomy" id="282301"/>
    <lineage>
        <taxon>Eukaryota</taxon>
        <taxon>Metazoa</taxon>
        <taxon>Spiralia</taxon>
        <taxon>Lophotrochozoa</taxon>
        <taxon>Platyhelminthes</taxon>
        <taxon>Rhabditophora</taxon>
        <taxon>Macrostomorpha</taxon>
        <taxon>Macrostomida</taxon>
        <taxon>Macrostomidae</taxon>
        <taxon>Macrostomum</taxon>
    </lineage>
</organism>
<feature type="region of interest" description="Disordered" evidence="1">
    <location>
        <begin position="1"/>
        <end position="48"/>
    </location>
</feature>
<dbReference type="AlphaFoldDB" id="A0A1I8FJI7"/>
<sequence length="419" mass="43806">CECRARLGASRLPSPASSAPPGPHVSPCQPRRPLRGSRQPGPSATAGAWLHRGNILAEDVDECSIEASATSDLAPLAAELRTFRLPGVLGSEPAAGDGGRWHSRTGLKHGGDSPSPEPSAIIARCLALMRRGRCGQRAPPWQKLGGSKQQQLRNDDGAVLTIGSRFDGCQQMTITRHPTCTLRSWATPRRRLWRWSTLASGETRIVPQREAGLRAAPSPGALAATPTYACLREATPGLAASVSGGGVGGRASCCSLASTSSAAAAAAAAAARPAASGRNTPTRCLTPTAASQRRHPKDASGSAGRSQHSGWASVTTAAAGRRRGAAERPVDEQGFHWDTSDWHGAAGTRRCRTAGNPQQPDLLQDNPFYCHSGCSFSELAPPPERRRMQQGPPTKSTTLKKLTSRQSASEVAARSAGGV</sequence>
<proteinExistence type="predicted"/>
<feature type="region of interest" description="Disordered" evidence="1">
    <location>
        <begin position="271"/>
        <end position="342"/>
    </location>
</feature>
<evidence type="ECO:0000313" key="2">
    <source>
        <dbReference type="Proteomes" id="UP000095280"/>
    </source>
</evidence>
<dbReference type="WBParaSite" id="maker-unitig_36982-snap-gene-0.2-mRNA-1">
    <property type="protein sequence ID" value="maker-unitig_36982-snap-gene-0.2-mRNA-1"/>
    <property type="gene ID" value="maker-unitig_36982-snap-gene-0.2"/>
</dbReference>
<keyword evidence="2" id="KW-1185">Reference proteome</keyword>
<feature type="compositionally biased region" description="Polar residues" evidence="1">
    <location>
        <begin position="277"/>
        <end position="291"/>
    </location>
</feature>
<feature type="compositionally biased region" description="Basic and acidic residues" evidence="1">
    <location>
        <begin position="324"/>
        <end position="341"/>
    </location>
</feature>
<reference evidence="3" key="1">
    <citation type="submission" date="2016-11" db="UniProtKB">
        <authorList>
            <consortium name="WormBaseParasite"/>
        </authorList>
    </citation>
    <scope>IDENTIFICATION</scope>
</reference>
<feature type="compositionally biased region" description="Polar residues" evidence="1">
    <location>
        <begin position="303"/>
        <end position="316"/>
    </location>
</feature>
<evidence type="ECO:0000256" key="1">
    <source>
        <dbReference type="SAM" id="MobiDB-lite"/>
    </source>
</evidence>
<dbReference type="Proteomes" id="UP000095280">
    <property type="component" value="Unplaced"/>
</dbReference>
<feature type="region of interest" description="Disordered" evidence="1">
    <location>
        <begin position="91"/>
        <end position="118"/>
    </location>
</feature>
<protein>
    <submittedName>
        <fullName evidence="3">DUF4596 domain-containing protein</fullName>
    </submittedName>
</protein>
<evidence type="ECO:0000313" key="3">
    <source>
        <dbReference type="WBParaSite" id="maker-unitig_36982-snap-gene-0.2-mRNA-1"/>
    </source>
</evidence>
<name>A0A1I8FJI7_9PLAT</name>
<accession>A0A1I8FJI7</accession>